<proteinExistence type="predicted"/>
<feature type="region of interest" description="Disordered" evidence="1">
    <location>
        <begin position="181"/>
        <end position="203"/>
    </location>
</feature>
<organism evidence="2 3">
    <name type="scientific">Candidatus Kaiserbacteria bacterium RIFCSPHIGHO2_01_FULL_56_24</name>
    <dbReference type="NCBI Taxonomy" id="1798487"/>
    <lineage>
        <taxon>Bacteria</taxon>
        <taxon>Candidatus Kaiseribacteriota</taxon>
    </lineage>
</organism>
<accession>A0A1F6DE66</accession>
<comment type="caution">
    <text evidence="2">The sequence shown here is derived from an EMBL/GenBank/DDBJ whole genome shotgun (WGS) entry which is preliminary data.</text>
</comment>
<dbReference type="EMBL" id="MFLA01000016">
    <property type="protein sequence ID" value="OGG59733.1"/>
    <property type="molecule type" value="Genomic_DNA"/>
</dbReference>
<sequence length="203" mass="23128">MHMINVRVKGVASVVGTQLAHAYGAARTEESIRKDVPLVGIVMMAMEEFDPDAYITFLEEAEDEWAAYWTLFCLQGAKALPVVDTEQRLRDFRVVGRSIRSRRFTKRILYDAMQIPRGIWSDWKQHRLHGMLLRFDVVRRCMLVDIIANSGNQELIGLTIEMSHFLTADQVNVLKAVYKPKEEAEEDPPSFQVTADNDTAKAA</sequence>
<dbReference type="AlphaFoldDB" id="A0A1F6DE66"/>
<reference evidence="2 3" key="1">
    <citation type="journal article" date="2016" name="Nat. Commun.">
        <title>Thousands of microbial genomes shed light on interconnected biogeochemical processes in an aquifer system.</title>
        <authorList>
            <person name="Anantharaman K."/>
            <person name="Brown C.T."/>
            <person name="Hug L.A."/>
            <person name="Sharon I."/>
            <person name="Castelle C.J."/>
            <person name="Probst A.J."/>
            <person name="Thomas B.C."/>
            <person name="Singh A."/>
            <person name="Wilkins M.J."/>
            <person name="Karaoz U."/>
            <person name="Brodie E.L."/>
            <person name="Williams K.H."/>
            <person name="Hubbard S.S."/>
            <person name="Banfield J.F."/>
        </authorList>
    </citation>
    <scope>NUCLEOTIDE SEQUENCE [LARGE SCALE GENOMIC DNA]</scope>
</reference>
<dbReference type="Proteomes" id="UP000176377">
    <property type="component" value="Unassembled WGS sequence"/>
</dbReference>
<evidence type="ECO:0000313" key="2">
    <source>
        <dbReference type="EMBL" id="OGG59733.1"/>
    </source>
</evidence>
<name>A0A1F6DE66_9BACT</name>
<gene>
    <name evidence="2" type="ORF">A2765_04050</name>
</gene>
<evidence type="ECO:0000313" key="3">
    <source>
        <dbReference type="Proteomes" id="UP000176377"/>
    </source>
</evidence>
<protein>
    <submittedName>
        <fullName evidence="2">Uncharacterized protein</fullName>
    </submittedName>
</protein>
<evidence type="ECO:0000256" key="1">
    <source>
        <dbReference type="SAM" id="MobiDB-lite"/>
    </source>
</evidence>